<evidence type="ECO:0000256" key="6">
    <source>
        <dbReference type="SAM" id="MobiDB-lite"/>
    </source>
</evidence>
<keyword evidence="5 9" id="KW-0560">Oxidoreductase</keyword>
<dbReference type="EC" id="1.3.3.6" evidence="9"/>
<dbReference type="InterPro" id="IPR012258">
    <property type="entry name" value="Acyl-CoA_oxidase"/>
</dbReference>
<dbReference type="PANTHER" id="PTHR10909">
    <property type="entry name" value="ELECTRON TRANSPORT OXIDOREDUCTASE"/>
    <property type="match status" value="1"/>
</dbReference>
<name>A0A7W3NTM8_STRMR</name>
<dbReference type="Gene3D" id="2.40.110.10">
    <property type="entry name" value="Butyryl-CoA Dehydrogenase, subunit A, domain 2"/>
    <property type="match status" value="1"/>
</dbReference>
<feature type="domain" description="Acyl-CoA oxidase C-terminal" evidence="7">
    <location>
        <begin position="483"/>
        <end position="613"/>
    </location>
</feature>
<reference evidence="9 10" key="1">
    <citation type="submission" date="2020-08" db="EMBL/GenBank/DDBJ databases">
        <title>Sequencing the genomes of 1000 actinobacteria strains.</title>
        <authorList>
            <person name="Klenk H.-P."/>
        </authorList>
    </citation>
    <scope>NUCLEOTIDE SEQUENCE [LARGE SCALE GENOMIC DNA]</scope>
    <source>
        <strain evidence="9 10">DSM 41827</strain>
    </source>
</reference>
<dbReference type="EMBL" id="JACJIJ010000002">
    <property type="protein sequence ID" value="MBA9056432.1"/>
    <property type="molecule type" value="Genomic_DNA"/>
</dbReference>
<dbReference type="RefSeq" id="WP_182776884.1">
    <property type="nucleotide sequence ID" value="NZ_BAAAHW010000001.1"/>
</dbReference>
<comment type="caution">
    <text evidence="9">The sequence shown here is derived from an EMBL/GenBank/DDBJ whole genome shotgun (WGS) entry which is preliminary data.</text>
</comment>
<evidence type="ECO:0000256" key="2">
    <source>
        <dbReference type="ARBA" id="ARBA00006288"/>
    </source>
</evidence>
<evidence type="ECO:0000259" key="7">
    <source>
        <dbReference type="Pfam" id="PF01756"/>
    </source>
</evidence>
<dbReference type="GeneID" id="93976903"/>
<keyword evidence="3" id="KW-0285">Flavoprotein</keyword>
<dbReference type="GO" id="GO:0033540">
    <property type="term" value="P:fatty acid beta-oxidation using acyl-CoA oxidase"/>
    <property type="evidence" value="ECO:0007669"/>
    <property type="project" value="TreeGrafter"/>
</dbReference>
<feature type="domain" description="Acyl-CoA oxidase C-alpha1" evidence="8">
    <location>
        <begin position="293"/>
        <end position="445"/>
    </location>
</feature>
<feature type="region of interest" description="Disordered" evidence="6">
    <location>
        <begin position="449"/>
        <end position="470"/>
    </location>
</feature>
<feature type="region of interest" description="Disordered" evidence="6">
    <location>
        <begin position="25"/>
        <end position="57"/>
    </location>
</feature>
<dbReference type="Proteomes" id="UP000577386">
    <property type="component" value="Unassembled WGS sequence"/>
</dbReference>
<dbReference type="SUPFAM" id="SSF56645">
    <property type="entry name" value="Acyl-CoA dehydrogenase NM domain-like"/>
    <property type="match status" value="1"/>
</dbReference>
<evidence type="ECO:0000256" key="1">
    <source>
        <dbReference type="ARBA" id="ARBA00001974"/>
    </source>
</evidence>
<evidence type="ECO:0000256" key="5">
    <source>
        <dbReference type="ARBA" id="ARBA00023002"/>
    </source>
</evidence>
<dbReference type="PANTHER" id="PTHR10909:SF382">
    <property type="entry name" value="ACYL-COENZYME A OXIDASE"/>
    <property type="match status" value="1"/>
</dbReference>
<comment type="similarity">
    <text evidence="2">Belongs to the acyl-CoA oxidase family.</text>
</comment>
<dbReference type="Pfam" id="PF01756">
    <property type="entry name" value="ACOX"/>
    <property type="match status" value="1"/>
</dbReference>
<dbReference type="Gene3D" id="1.20.140.10">
    <property type="entry name" value="Butyryl-CoA Dehydrogenase, subunit A, domain 3"/>
    <property type="match status" value="2"/>
</dbReference>
<keyword evidence="4" id="KW-0274">FAD</keyword>
<evidence type="ECO:0000313" key="10">
    <source>
        <dbReference type="Proteomes" id="UP000577386"/>
    </source>
</evidence>
<dbReference type="GO" id="GO:0005504">
    <property type="term" value="F:fatty acid binding"/>
    <property type="evidence" value="ECO:0007669"/>
    <property type="project" value="TreeGrafter"/>
</dbReference>
<accession>A0A7W3NTM8</accession>
<dbReference type="GO" id="GO:0071949">
    <property type="term" value="F:FAD binding"/>
    <property type="evidence" value="ECO:0007669"/>
    <property type="project" value="InterPro"/>
</dbReference>
<evidence type="ECO:0000259" key="8">
    <source>
        <dbReference type="Pfam" id="PF22924"/>
    </source>
</evidence>
<dbReference type="InterPro" id="IPR055060">
    <property type="entry name" value="ACOX_C_alpha1"/>
</dbReference>
<dbReference type="SUPFAM" id="SSF47203">
    <property type="entry name" value="Acyl-CoA dehydrogenase C-terminal domain-like"/>
    <property type="match status" value="2"/>
</dbReference>
<dbReference type="GO" id="GO:0003997">
    <property type="term" value="F:acyl-CoA oxidase activity"/>
    <property type="evidence" value="ECO:0007669"/>
    <property type="project" value="UniProtKB-EC"/>
</dbReference>
<gene>
    <name evidence="9" type="ORF">HDA42_005610</name>
</gene>
<dbReference type="InterPro" id="IPR036250">
    <property type="entry name" value="AcylCo_DH-like_C"/>
</dbReference>
<sequence length="630" mass="66460">MLTDTLPVTTCAELHRILHGPCPPESLCEPRVDTDTDTDTSTSTSTSDDADSRPSGGAQLLRDLGLMGQTLPAPEKIFEDPARLAAVHAWAAVTDPPLCLAALVHHTLCLGSMTQLGSDPAYLAERMAALTAGRAKGVYLITEAGQANSHLATRTRATYDPATREFVLDTPDAEAAKFGSAGTRDVPQTAVVLARLFTDGTDRGVFGFVVDLTDCSGPLPGVELSSPINLGALPLDYVLVRFRRLRVPDAHWLADGAAIGADGAFHDPAGSVERRLQRTLRVGQGLWALMPAVAAATARQSAVQAVNYARQRRTQSRLAPGVPLLSYRTQQRAVLGALADAFALTCAAHGARALWTESLAAPSGGDDADAMGFTPWTAVNRPLAAYKAASVRLAAEVSAECQRRCGFSGHLDVNRLAGYHGFHHAFDAAGGDSQLILYDIGRSLVEESADAPAPTAGTADGAARPSATSPSWWPEIARTHRAGLAAHLAARLRVLKHGSPFDAWNPLLEDAGLLGELYADGLMAEDVVNVLAEVRDKSAHTVLGALAALHGAMAARRWSASLLAHETLRPADVQALTDVIDHLCDELRPHLPLLTEAFVHGDGATDAPLAAADYNAALRATLTWTRGAIT</sequence>
<dbReference type="Pfam" id="PF22924">
    <property type="entry name" value="ACOX_C_alpha1"/>
    <property type="match status" value="1"/>
</dbReference>
<evidence type="ECO:0000256" key="3">
    <source>
        <dbReference type="ARBA" id="ARBA00022630"/>
    </source>
</evidence>
<evidence type="ECO:0000313" key="9">
    <source>
        <dbReference type="EMBL" id="MBA9056432.1"/>
    </source>
</evidence>
<dbReference type="InterPro" id="IPR009100">
    <property type="entry name" value="AcylCoA_DH/oxidase_NM_dom_sf"/>
</dbReference>
<comment type="cofactor">
    <cofactor evidence="1">
        <name>FAD</name>
        <dbReference type="ChEBI" id="CHEBI:57692"/>
    </cofactor>
</comment>
<keyword evidence="10" id="KW-1185">Reference proteome</keyword>
<dbReference type="InterPro" id="IPR046373">
    <property type="entry name" value="Acyl-CoA_Oxase/DH_mid-dom_sf"/>
</dbReference>
<protein>
    <submittedName>
        <fullName evidence="9">Acyl-CoA oxidase</fullName>
        <ecNumber evidence="9">1.3.3.6</ecNumber>
    </submittedName>
</protein>
<evidence type="ECO:0000256" key="4">
    <source>
        <dbReference type="ARBA" id="ARBA00022827"/>
    </source>
</evidence>
<dbReference type="InterPro" id="IPR002655">
    <property type="entry name" value="Acyl-CoA_oxidase_C"/>
</dbReference>
<organism evidence="9 10">
    <name type="scientific">Streptomyces murinus</name>
    <dbReference type="NCBI Taxonomy" id="33900"/>
    <lineage>
        <taxon>Bacteria</taxon>
        <taxon>Bacillati</taxon>
        <taxon>Actinomycetota</taxon>
        <taxon>Actinomycetes</taxon>
        <taxon>Kitasatosporales</taxon>
        <taxon>Streptomycetaceae</taxon>
        <taxon>Streptomyces</taxon>
    </lineage>
</organism>
<dbReference type="AlphaFoldDB" id="A0A7W3NTM8"/>
<dbReference type="GO" id="GO:0055088">
    <property type="term" value="P:lipid homeostasis"/>
    <property type="evidence" value="ECO:0007669"/>
    <property type="project" value="TreeGrafter"/>
</dbReference>
<proteinExistence type="inferred from homology"/>
<feature type="compositionally biased region" description="Low complexity" evidence="6">
    <location>
        <begin position="450"/>
        <end position="463"/>
    </location>
</feature>